<evidence type="ECO:0000256" key="1">
    <source>
        <dbReference type="SAM" id="MobiDB-lite"/>
    </source>
</evidence>
<gene>
    <name evidence="2" type="ORF">GN244_ATG16190</name>
</gene>
<dbReference type="Proteomes" id="UP000602510">
    <property type="component" value="Unassembled WGS sequence"/>
</dbReference>
<proteinExistence type="predicted"/>
<organism evidence="2 3">
    <name type="scientific">Phytophthora infestans</name>
    <name type="common">Potato late blight agent</name>
    <name type="synonym">Botrytis infestans</name>
    <dbReference type="NCBI Taxonomy" id="4787"/>
    <lineage>
        <taxon>Eukaryota</taxon>
        <taxon>Sar</taxon>
        <taxon>Stramenopiles</taxon>
        <taxon>Oomycota</taxon>
        <taxon>Peronosporomycetes</taxon>
        <taxon>Peronosporales</taxon>
        <taxon>Peronosporaceae</taxon>
        <taxon>Phytophthora</taxon>
    </lineage>
</organism>
<reference evidence="2" key="1">
    <citation type="submission" date="2020-04" db="EMBL/GenBank/DDBJ databases">
        <title>Hybrid Assembly of Korean Phytophthora infestans isolates.</title>
        <authorList>
            <person name="Prokchorchik M."/>
            <person name="Lee Y."/>
            <person name="Seo J."/>
            <person name="Cho J.-H."/>
            <person name="Park Y.-E."/>
            <person name="Jang D.-C."/>
            <person name="Im J.-S."/>
            <person name="Choi J.-G."/>
            <person name="Park H.-J."/>
            <person name="Lee G.-B."/>
            <person name="Lee Y.-G."/>
            <person name="Hong S.-Y."/>
            <person name="Cho K."/>
            <person name="Sohn K.H."/>
        </authorList>
    </citation>
    <scope>NUCLEOTIDE SEQUENCE</scope>
    <source>
        <strain evidence="2">KR_1_A1</strain>
    </source>
</reference>
<sequence>MLVAIKLTEERRPEFDWGRVRGSQGMHEGNGVDATTTQGHRLGPRMRKRAMAMVKNTGYQDRPKHIDICYLLIWEKGVSGEEYIDTKF</sequence>
<protein>
    <submittedName>
        <fullName evidence="2">Uncharacterized protein</fullName>
    </submittedName>
</protein>
<evidence type="ECO:0000313" key="2">
    <source>
        <dbReference type="EMBL" id="KAF4031945.1"/>
    </source>
</evidence>
<dbReference type="EMBL" id="WSZM01000523">
    <property type="protein sequence ID" value="KAF4031945.1"/>
    <property type="molecule type" value="Genomic_DNA"/>
</dbReference>
<feature type="region of interest" description="Disordered" evidence="1">
    <location>
        <begin position="17"/>
        <end position="39"/>
    </location>
</feature>
<accession>A0A833SR57</accession>
<comment type="caution">
    <text evidence="2">The sequence shown here is derived from an EMBL/GenBank/DDBJ whole genome shotgun (WGS) entry which is preliminary data.</text>
</comment>
<dbReference type="AlphaFoldDB" id="A0A833SR57"/>
<keyword evidence="3" id="KW-1185">Reference proteome</keyword>
<evidence type="ECO:0000313" key="3">
    <source>
        <dbReference type="Proteomes" id="UP000602510"/>
    </source>
</evidence>
<name>A0A833SR57_PHYIN</name>